<feature type="compositionally biased region" description="Polar residues" evidence="1">
    <location>
        <begin position="128"/>
        <end position="148"/>
    </location>
</feature>
<dbReference type="OrthoDB" id="9797543at2"/>
<protein>
    <submittedName>
        <fullName evidence="3">Helix-turn-helix domain protein</fullName>
    </submittedName>
</protein>
<dbReference type="AlphaFoldDB" id="A0A1L6TAE1"/>
<dbReference type="Pfam" id="PF13413">
    <property type="entry name" value="HTH_25"/>
    <property type="match status" value="1"/>
</dbReference>
<evidence type="ECO:0000256" key="1">
    <source>
        <dbReference type="SAM" id="MobiDB-lite"/>
    </source>
</evidence>
<sequence length="295" mass="32890">MSDEVKRKTELNLGELLQRARCNKNLTREQAARQLHIQPQILMLFEHNDFKQFNLPEHFIIEYLTNYASLLDLDANAVVAIYRQGGVVDLAAAPGDKKPVTDLTVGVKSAVNHQRNNTINEKSDVKSPTRTPSESALSIGNTNNLNQSERPKLSAHKNQHTERLLSPHEKISAHCQEQSFDGLAMQSEVRKTDAARKGRSALSWGMNLLILIIVITAAFLWYKNQISQLSPAATVSSKKTNQAANQLAPFAKPSLAEQRAAEKAQLEQRLHSNEAMAAQYKILKVPPQAQDQEQS</sequence>
<dbReference type="InterPro" id="IPR010982">
    <property type="entry name" value="Lambda_DNA-bd_dom_sf"/>
</dbReference>
<dbReference type="PANTHER" id="PTHR34475:SF1">
    <property type="entry name" value="CYTOSKELETON PROTEIN RODZ"/>
    <property type="match status" value="1"/>
</dbReference>
<proteinExistence type="predicted"/>
<keyword evidence="2" id="KW-0472">Membrane</keyword>
<dbReference type="GO" id="GO:0003677">
    <property type="term" value="F:DNA binding"/>
    <property type="evidence" value="ECO:0007669"/>
    <property type="project" value="InterPro"/>
</dbReference>
<dbReference type="EMBL" id="CP012508">
    <property type="protein sequence ID" value="ALB22196.1"/>
    <property type="molecule type" value="Genomic_DNA"/>
</dbReference>
<dbReference type="Proteomes" id="UP000029558">
    <property type="component" value="Chromosome"/>
</dbReference>
<keyword evidence="2" id="KW-0812">Transmembrane</keyword>
<accession>A0A1L6TAE1</accession>
<reference evidence="3 4" key="1">
    <citation type="journal article" date="2014" name="Genome Announc.">
        <title>Comparative Genome Analysis of Two Isolates of the Fish Pathogen Piscirickettsia salmonis from Different Hosts Reveals Major Differences in Virulence-Associated Secretion Systems.</title>
        <authorList>
            <person name="Bohle H."/>
            <person name="Henriquez P."/>
            <person name="Grothusen H."/>
            <person name="Navas E."/>
            <person name="Sandoval A."/>
            <person name="Bustamante F."/>
            <person name="Bustos P."/>
            <person name="Mancilla M."/>
        </authorList>
    </citation>
    <scope>NUCLEOTIDE SEQUENCE [LARGE SCALE GENOMIC DNA]</scope>
    <source>
        <strain evidence="4">B1-32597</strain>
    </source>
</reference>
<evidence type="ECO:0000256" key="2">
    <source>
        <dbReference type="SAM" id="Phobius"/>
    </source>
</evidence>
<dbReference type="Gene3D" id="1.10.260.40">
    <property type="entry name" value="lambda repressor-like DNA-binding domains"/>
    <property type="match status" value="1"/>
</dbReference>
<gene>
    <name evidence="3" type="ORF">KU39_1013</name>
</gene>
<evidence type="ECO:0000313" key="3">
    <source>
        <dbReference type="EMBL" id="ALB22196.1"/>
    </source>
</evidence>
<evidence type="ECO:0000313" key="4">
    <source>
        <dbReference type="Proteomes" id="UP000029558"/>
    </source>
</evidence>
<organism evidence="3 4">
    <name type="scientific">Piscirickettsia salmonis</name>
    <dbReference type="NCBI Taxonomy" id="1238"/>
    <lineage>
        <taxon>Bacteria</taxon>
        <taxon>Pseudomonadati</taxon>
        <taxon>Pseudomonadota</taxon>
        <taxon>Gammaproteobacteria</taxon>
        <taxon>Thiotrichales</taxon>
        <taxon>Piscirickettsiaceae</taxon>
        <taxon>Piscirickettsia</taxon>
    </lineage>
</organism>
<dbReference type="PANTHER" id="PTHR34475">
    <property type="match status" value="1"/>
</dbReference>
<dbReference type="SUPFAM" id="SSF47413">
    <property type="entry name" value="lambda repressor-like DNA-binding domains"/>
    <property type="match status" value="1"/>
</dbReference>
<feature type="region of interest" description="Disordered" evidence="1">
    <location>
        <begin position="112"/>
        <end position="159"/>
    </location>
</feature>
<feature type="transmembrane region" description="Helical" evidence="2">
    <location>
        <begin position="201"/>
        <end position="222"/>
    </location>
</feature>
<keyword evidence="2" id="KW-1133">Transmembrane helix</keyword>
<dbReference type="InterPro" id="IPR050400">
    <property type="entry name" value="Bact_Cytoskel_RodZ"/>
</dbReference>
<dbReference type="RefSeq" id="WP_017376086.1">
    <property type="nucleotide sequence ID" value="NZ_CP012508.1"/>
</dbReference>
<name>A0A1L6TAE1_PISSA</name>